<proteinExistence type="predicted"/>
<organism evidence="3 4">
    <name type="scientific">Eiseniibacteriota bacterium</name>
    <dbReference type="NCBI Taxonomy" id="2212470"/>
    <lineage>
        <taxon>Bacteria</taxon>
        <taxon>Candidatus Eiseniibacteriota</taxon>
    </lineage>
</organism>
<dbReference type="InterPro" id="IPR001296">
    <property type="entry name" value="Glyco_trans_1"/>
</dbReference>
<dbReference type="Gene3D" id="3.40.50.2000">
    <property type="entry name" value="Glycogen Phosphorylase B"/>
    <property type="match status" value="2"/>
</dbReference>
<dbReference type="Pfam" id="PF00534">
    <property type="entry name" value="Glycos_transf_1"/>
    <property type="match status" value="1"/>
</dbReference>
<dbReference type="SUPFAM" id="SSF53756">
    <property type="entry name" value="UDP-Glycosyltransferase/glycogen phosphorylase"/>
    <property type="match status" value="1"/>
</dbReference>
<dbReference type="AlphaFoldDB" id="A0A956NG01"/>
<comment type="caution">
    <text evidence="3">The sequence shown here is derived from an EMBL/GenBank/DDBJ whole genome shotgun (WGS) entry which is preliminary data.</text>
</comment>
<dbReference type="GO" id="GO:0016757">
    <property type="term" value="F:glycosyltransferase activity"/>
    <property type="evidence" value="ECO:0007669"/>
    <property type="project" value="InterPro"/>
</dbReference>
<feature type="domain" description="Glycosyltransferase subfamily 4-like N-terminal" evidence="2">
    <location>
        <begin position="14"/>
        <end position="218"/>
    </location>
</feature>
<evidence type="ECO:0000259" key="1">
    <source>
        <dbReference type="Pfam" id="PF00534"/>
    </source>
</evidence>
<dbReference type="EMBL" id="JAGQHS010000153">
    <property type="protein sequence ID" value="MCA9758229.1"/>
    <property type="molecule type" value="Genomic_DNA"/>
</dbReference>
<dbReference type="CDD" id="cd03801">
    <property type="entry name" value="GT4_PimA-like"/>
    <property type="match status" value="1"/>
</dbReference>
<dbReference type="Pfam" id="PF13439">
    <property type="entry name" value="Glyco_transf_4"/>
    <property type="match status" value="1"/>
</dbReference>
<dbReference type="PANTHER" id="PTHR45947:SF13">
    <property type="entry name" value="TRANSFERASE"/>
    <property type="match status" value="1"/>
</dbReference>
<accession>A0A956NG01</accession>
<reference evidence="3" key="2">
    <citation type="journal article" date="2021" name="Microbiome">
        <title>Successional dynamics and alternative stable states in a saline activated sludge microbial community over 9 years.</title>
        <authorList>
            <person name="Wang Y."/>
            <person name="Ye J."/>
            <person name="Ju F."/>
            <person name="Liu L."/>
            <person name="Boyd J.A."/>
            <person name="Deng Y."/>
            <person name="Parks D.H."/>
            <person name="Jiang X."/>
            <person name="Yin X."/>
            <person name="Woodcroft B.J."/>
            <person name="Tyson G.W."/>
            <person name="Hugenholtz P."/>
            <person name="Polz M.F."/>
            <person name="Zhang T."/>
        </authorList>
    </citation>
    <scope>NUCLEOTIDE SEQUENCE</scope>
    <source>
        <strain evidence="3">HKST-UBA02</strain>
    </source>
</reference>
<dbReference type="PANTHER" id="PTHR45947">
    <property type="entry name" value="SULFOQUINOVOSYL TRANSFERASE SQD2"/>
    <property type="match status" value="1"/>
</dbReference>
<gene>
    <name evidence="3" type="ORF">KDA27_20715</name>
</gene>
<evidence type="ECO:0000313" key="4">
    <source>
        <dbReference type="Proteomes" id="UP000739538"/>
    </source>
</evidence>
<dbReference type="Proteomes" id="UP000739538">
    <property type="component" value="Unassembled WGS sequence"/>
</dbReference>
<feature type="domain" description="Glycosyl transferase family 1" evidence="1">
    <location>
        <begin position="228"/>
        <end position="383"/>
    </location>
</feature>
<name>A0A956NG01_UNCEI</name>
<sequence length="407" mass="46040">MRIVQVNKYHYLKGGAERYYLDVSIALRERGHEVRHLAMAHDRNETPQDGDRFVEEVDYRGRMGFAQKLRQSSRVIYNREALDHARAMARNGTAVAHMHNIYHQLSPSVIDGFVDAGVPVVQTLHDYKLVCPAYLLMTEGEICERCRGGKYYEAVKHQCLLASRAASVVGMIEAYYHSMKGTYGRISRFLCPSRFLLEKVASFGIPREKLVHLPYLVHADRYRPGGADRERACVYVGRLSREKGIATLIEAIAKMPDDRLKLWILGEGPVREELEARANQLCPGRVQFLGFRSGEELHETIRRAAFAVVPSEWFENLPFAVLEPFALGTPVVGARIGGIPEMVEDGITGRLHESGDSDSLRDALLWMSGPDADLQTMGTNARRRIEEEYNVDRHLERLLALYAEVTA</sequence>
<dbReference type="InterPro" id="IPR050194">
    <property type="entry name" value="Glycosyltransferase_grp1"/>
</dbReference>
<evidence type="ECO:0000313" key="3">
    <source>
        <dbReference type="EMBL" id="MCA9758229.1"/>
    </source>
</evidence>
<reference evidence="3" key="1">
    <citation type="submission" date="2020-04" db="EMBL/GenBank/DDBJ databases">
        <authorList>
            <person name="Zhang T."/>
        </authorList>
    </citation>
    <scope>NUCLEOTIDE SEQUENCE</scope>
    <source>
        <strain evidence="3">HKST-UBA02</strain>
    </source>
</reference>
<dbReference type="InterPro" id="IPR028098">
    <property type="entry name" value="Glyco_trans_4-like_N"/>
</dbReference>
<evidence type="ECO:0000259" key="2">
    <source>
        <dbReference type="Pfam" id="PF13439"/>
    </source>
</evidence>
<protein>
    <submittedName>
        <fullName evidence="3">Glycosyltransferase family 4 protein</fullName>
    </submittedName>
</protein>